<dbReference type="InterPro" id="IPR027396">
    <property type="entry name" value="DsrEFH-like"/>
</dbReference>
<evidence type="ECO:0000313" key="2">
    <source>
        <dbReference type="Proteomes" id="UP001169066"/>
    </source>
</evidence>
<keyword evidence="2" id="KW-1185">Reference proteome</keyword>
<dbReference type="RefSeq" id="WP_289402196.1">
    <property type="nucleotide sequence ID" value="NZ_JAQIBC010000006.1"/>
</dbReference>
<reference evidence="1" key="1">
    <citation type="submission" date="2023-01" db="EMBL/GenBank/DDBJ databases">
        <title>Sulfurovum sp. XTW-4 genome assembly.</title>
        <authorList>
            <person name="Wang J."/>
        </authorList>
    </citation>
    <scope>NUCLEOTIDE SEQUENCE</scope>
    <source>
        <strain evidence="1">XTW-4</strain>
    </source>
</reference>
<gene>
    <name evidence="1" type="ORF">PF327_08740</name>
</gene>
<dbReference type="Pfam" id="PF02635">
    <property type="entry name" value="DsrE"/>
    <property type="match status" value="1"/>
</dbReference>
<accession>A0ABT7QT78</accession>
<dbReference type="EMBL" id="JAQIBC010000006">
    <property type="protein sequence ID" value="MDM5264279.1"/>
    <property type="molecule type" value="Genomic_DNA"/>
</dbReference>
<dbReference type="Proteomes" id="UP001169066">
    <property type="component" value="Unassembled WGS sequence"/>
</dbReference>
<dbReference type="Gene3D" id="3.40.1260.10">
    <property type="entry name" value="DsrEFH-like"/>
    <property type="match status" value="1"/>
</dbReference>
<comment type="caution">
    <text evidence="1">The sequence shown here is derived from an EMBL/GenBank/DDBJ whole genome shotgun (WGS) entry which is preliminary data.</text>
</comment>
<evidence type="ECO:0000313" key="1">
    <source>
        <dbReference type="EMBL" id="MDM5264279.1"/>
    </source>
</evidence>
<sequence length="148" mass="16732">MKKYIFLIVGLVSLMQAQEYKSVFDCSSDNARFVMSRMNLIERTMGMIEQNGDKADFAITLHGGCVPMVSNVYDEIVPDEDMPYIKMAQETITRLAQKKKVKIIVCAMSLNANAIDEKEVLPFIQISKNSFIDTIGLQNKGYALMTFK</sequence>
<dbReference type="SUPFAM" id="SSF75169">
    <property type="entry name" value="DsrEFH-like"/>
    <property type="match status" value="1"/>
</dbReference>
<name>A0ABT7QT78_9BACT</name>
<protein>
    <submittedName>
        <fullName evidence="1">DsrE family protein</fullName>
    </submittedName>
</protein>
<organism evidence="1 2">
    <name type="scientific">Sulfurovum xiamenensis</name>
    <dbReference type="NCBI Taxonomy" id="3019066"/>
    <lineage>
        <taxon>Bacteria</taxon>
        <taxon>Pseudomonadati</taxon>
        <taxon>Campylobacterota</taxon>
        <taxon>Epsilonproteobacteria</taxon>
        <taxon>Campylobacterales</taxon>
        <taxon>Sulfurovaceae</taxon>
        <taxon>Sulfurovum</taxon>
    </lineage>
</organism>
<proteinExistence type="predicted"/>
<dbReference type="InterPro" id="IPR003787">
    <property type="entry name" value="Sulphur_relay_DsrE/F-like"/>
</dbReference>